<sequence length="88" mass="9881">MTSDSTPEPDWYDLIVTVGDPDGKPELLRPPRRALVTTTNYRGETVVLELDVIARAPGHVLVAQPREGQVPWNAWIRSNDAVPLRHTR</sequence>
<reference evidence="1 2" key="1">
    <citation type="submission" date="2020-08" db="EMBL/GenBank/DDBJ databases">
        <title>The Agave Microbiome: Exploring the role of microbial communities in plant adaptations to desert environments.</title>
        <authorList>
            <person name="Partida-Martinez L.P."/>
        </authorList>
    </citation>
    <scope>NUCLEOTIDE SEQUENCE [LARGE SCALE GENOMIC DNA]</scope>
    <source>
        <strain evidence="1 2">RAS26</strain>
    </source>
</reference>
<protein>
    <submittedName>
        <fullName evidence="1">Uncharacterized protein</fullName>
    </submittedName>
</protein>
<evidence type="ECO:0000313" key="2">
    <source>
        <dbReference type="Proteomes" id="UP000518206"/>
    </source>
</evidence>
<gene>
    <name evidence="1" type="ORF">FHR80_004434</name>
</gene>
<accession>A0A7W4UJV3</accession>
<evidence type="ECO:0000313" key="1">
    <source>
        <dbReference type="EMBL" id="MBB2925487.1"/>
    </source>
</evidence>
<dbReference type="RefSeq" id="WP_183298202.1">
    <property type="nucleotide sequence ID" value="NZ_JACHVX010000011.1"/>
</dbReference>
<name>A0A7W4UJV3_9CELL</name>
<dbReference type="EMBL" id="JACHVX010000011">
    <property type="protein sequence ID" value="MBB2925487.1"/>
    <property type="molecule type" value="Genomic_DNA"/>
</dbReference>
<dbReference type="AlphaFoldDB" id="A0A7W4UJV3"/>
<comment type="caution">
    <text evidence="1">The sequence shown here is derived from an EMBL/GenBank/DDBJ whole genome shotgun (WGS) entry which is preliminary data.</text>
</comment>
<dbReference type="Proteomes" id="UP000518206">
    <property type="component" value="Unassembled WGS sequence"/>
</dbReference>
<organism evidence="1 2">
    <name type="scientific">Cellulomonas cellasea</name>
    <dbReference type="NCBI Taxonomy" id="43670"/>
    <lineage>
        <taxon>Bacteria</taxon>
        <taxon>Bacillati</taxon>
        <taxon>Actinomycetota</taxon>
        <taxon>Actinomycetes</taxon>
        <taxon>Micrococcales</taxon>
        <taxon>Cellulomonadaceae</taxon>
        <taxon>Cellulomonas</taxon>
    </lineage>
</organism>
<reference evidence="1 2" key="2">
    <citation type="submission" date="2020-08" db="EMBL/GenBank/DDBJ databases">
        <authorList>
            <person name="Partida-Martinez L."/>
            <person name="Huntemann M."/>
            <person name="Clum A."/>
            <person name="Wang J."/>
            <person name="Palaniappan K."/>
            <person name="Ritter S."/>
            <person name="Chen I.-M."/>
            <person name="Stamatis D."/>
            <person name="Reddy T."/>
            <person name="O'Malley R."/>
            <person name="Daum C."/>
            <person name="Shapiro N."/>
            <person name="Ivanova N."/>
            <person name="Kyrpides N."/>
            <person name="Woyke T."/>
        </authorList>
    </citation>
    <scope>NUCLEOTIDE SEQUENCE [LARGE SCALE GENOMIC DNA]</scope>
    <source>
        <strain evidence="1 2">RAS26</strain>
    </source>
</reference>
<proteinExistence type="predicted"/>